<dbReference type="PANTHER" id="PTHR34512:SF30">
    <property type="entry name" value="OUTER MEMBRANE PROTEIN ASSEMBLY FACTOR BAMB"/>
    <property type="match status" value="1"/>
</dbReference>
<dbReference type="EMBL" id="RCNT01000007">
    <property type="protein sequence ID" value="RMA41378.1"/>
    <property type="molecule type" value="Genomic_DNA"/>
</dbReference>
<dbReference type="Proteomes" id="UP000281343">
    <property type="component" value="Unassembled WGS sequence"/>
</dbReference>
<dbReference type="PANTHER" id="PTHR34512">
    <property type="entry name" value="CELL SURFACE PROTEIN"/>
    <property type="match status" value="1"/>
</dbReference>
<accession>A0A3L9Y2A5</accession>
<feature type="domain" description="Pyrrolo-quinoline quinone repeat" evidence="1">
    <location>
        <begin position="383"/>
        <end position="442"/>
    </location>
</feature>
<dbReference type="OrthoDB" id="5290752at2"/>
<dbReference type="AlphaFoldDB" id="A0A3L9Y2A5"/>
<evidence type="ECO:0000313" key="2">
    <source>
        <dbReference type="EMBL" id="RMA41378.1"/>
    </source>
</evidence>
<keyword evidence="3" id="KW-1185">Reference proteome</keyword>
<comment type="caution">
    <text evidence="2">The sequence shown here is derived from an EMBL/GenBank/DDBJ whole genome shotgun (WGS) entry which is preliminary data.</text>
</comment>
<dbReference type="PROSITE" id="PS51257">
    <property type="entry name" value="PROKAR_LIPOPROTEIN"/>
    <property type="match status" value="1"/>
</dbReference>
<proteinExistence type="predicted"/>
<evidence type="ECO:0000313" key="3">
    <source>
        <dbReference type="Proteomes" id="UP000281343"/>
    </source>
</evidence>
<dbReference type="InterPro" id="IPR018391">
    <property type="entry name" value="PQQ_b-propeller_rpt"/>
</dbReference>
<gene>
    <name evidence="2" type="ORF">D9R08_13705</name>
</gene>
<dbReference type="InterPro" id="IPR011047">
    <property type="entry name" value="Quinoprotein_ADH-like_sf"/>
</dbReference>
<dbReference type="SUPFAM" id="SSF50998">
    <property type="entry name" value="Quinoprotein alcohol dehydrogenase-like"/>
    <property type="match status" value="1"/>
</dbReference>
<dbReference type="Gene3D" id="2.130.10.10">
    <property type="entry name" value="YVTN repeat-like/Quinoprotein amine dehydrogenase"/>
    <property type="match status" value="1"/>
</dbReference>
<sequence length="443" mass="46016">MFRIGFLGLGFVLALAGCDREVILEGERFGTRVPLAETLPGEDGTVPAADIAVEGPRAISLPSATTNAEWPQRAANIRNLPPHVTLAAAPAELWATGIGNGNSRRTRITADPVVADGRIFTMDAVAGVQATSTSGAALWSVDLTPGFERGGGISGGALAVDGATLFATTGYGELVALDVATGAVRWRQRLDAGITAPTIANNTAYIVSRDSQAWAIDTSNGRIRWQLPAAPAAAVLTGGAAPAITDRLVIFPFGSGELVASLRLSGVRVWGTTVAGSRRGVAYNDLNDITGDPVVQGGVVYAGNQAGRVVALEAASGERLWTATDGAYSPVVPAGDSIFFVSDRNELVRVDAATGERIWGIELPLYVRERERRRKAVFTHFGPVLAGGRLVVASGDGVIRMFSPESGALLSTLPIRGGAAANPVVAGGVLYVVSQDGRLHAYR</sequence>
<evidence type="ECO:0000259" key="1">
    <source>
        <dbReference type="Pfam" id="PF13360"/>
    </source>
</evidence>
<feature type="domain" description="Pyrrolo-quinoline quinone repeat" evidence="1">
    <location>
        <begin position="128"/>
        <end position="359"/>
    </location>
</feature>
<reference evidence="2 3" key="1">
    <citation type="submission" date="2018-10" db="EMBL/GenBank/DDBJ databases">
        <authorList>
            <person name="Jung H.S."/>
            <person name="Jeon C.O."/>
        </authorList>
    </citation>
    <scope>NUCLEOTIDE SEQUENCE [LARGE SCALE GENOMIC DNA]</scope>
    <source>
        <strain evidence="2 3">MA-7-27</strain>
    </source>
</reference>
<dbReference type="InterPro" id="IPR002372">
    <property type="entry name" value="PQQ_rpt_dom"/>
</dbReference>
<dbReference type="Pfam" id="PF13360">
    <property type="entry name" value="PQQ_2"/>
    <property type="match status" value="2"/>
</dbReference>
<dbReference type="SMART" id="SM00564">
    <property type="entry name" value="PQQ"/>
    <property type="match status" value="6"/>
</dbReference>
<organism evidence="2 3">
    <name type="scientific">Rhodophyticola porphyridii</name>
    <dbReference type="NCBI Taxonomy" id="1852017"/>
    <lineage>
        <taxon>Bacteria</taxon>
        <taxon>Pseudomonadati</taxon>
        <taxon>Pseudomonadota</taxon>
        <taxon>Alphaproteobacteria</taxon>
        <taxon>Rhodobacterales</taxon>
        <taxon>Roseobacteraceae</taxon>
        <taxon>Rhodophyticola</taxon>
    </lineage>
</organism>
<name>A0A3L9Y2A5_9RHOB</name>
<protein>
    <submittedName>
        <fullName evidence="2">Quinoprotein</fullName>
    </submittedName>
</protein>
<dbReference type="InterPro" id="IPR015943">
    <property type="entry name" value="WD40/YVTN_repeat-like_dom_sf"/>
</dbReference>